<feature type="chain" id="PRO_5022079392" description="FecR protein domain-containing protein" evidence="2">
    <location>
        <begin position="25"/>
        <end position="470"/>
    </location>
</feature>
<sequence length="470" mass="48300">MTRLVRGRVVRGALLGASALGLLAAPFAIRDATAKVGVTSATDGDPLGKPPQEAERVLRIGVDVQANELITTSANDRAHLLFLDGSSLTVGPNAQLTIDKFVFDPNTKTGELAINASKGVLRLVGGKISKNGPITITTPANTVGIRGGITILDVKANQTDSIFVFGKEMVVRAAGQTQVATRPSSIIVTNLGGPPSLPTILTQGALNAQLASLEGRGGGQSSGGSSGGGGTRSPDQVALTSGLSGANSGQSARIVAPGVPDNFGSGPGPRNRNPNDTISTALSNANQSVQTISATDSERRSQQQQQPQSQPQPSAFDQFLNGSLPFSAADFAKLAFLRNSVATTVNELSNLNLQRATATYNGPVVALINGNRIDGTYQNAWNFGSRNGTATIRIDNTTYGGGNVPNTSLINNTTVFQGNLQSTNGPAGRNANVIGTFLSTPGNAASQQFGVVGFSGPNNYQGFGLFTGTK</sequence>
<dbReference type="RefSeq" id="WP_147152353.1">
    <property type="nucleotide sequence ID" value="NZ_BKAJ01000087.1"/>
</dbReference>
<dbReference type="Proteomes" id="UP000321058">
    <property type="component" value="Unassembled WGS sequence"/>
</dbReference>
<protein>
    <recommendedName>
        <fullName evidence="3">FecR protein domain-containing protein</fullName>
    </recommendedName>
</protein>
<dbReference type="InterPro" id="IPR006860">
    <property type="entry name" value="FecR"/>
</dbReference>
<proteinExistence type="predicted"/>
<gene>
    <name evidence="4" type="ORF">RSO01_49240</name>
</gene>
<evidence type="ECO:0000256" key="2">
    <source>
        <dbReference type="SAM" id="SignalP"/>
    </source>
</evidence>
<dbReference type="OrthoDB" id="6038785at2"/>
<feature type="signal peptide" evidence="2">
    <location>
        <begin position="1"/>
        <end position="24"/>
    </location>
</feature>
<reference evidence="4 5" key="1">
    <citation type="submission" date="2019-07" db="EMBL/GenBank/DDBJ databases">
        <title>Whole genome shotgun sequence of Reyranella soli NBRC 108950.</title>
        <authorList>
            <person name="Hosoyama A."/>
            <person name="Uohara A."/>
            <person name="Ohji S."/>
            <person name="Ichikawa N."/>
        </authorList>
    </citation>
    <scope>NUCLEOTIDE SEQUENCE [LARGE SCALE GENOMIC DNA]</scope>
    <source>
        <strain evidence="4 5">NBRC 108950</strain>
    </source>
</reference>
<accession>A0A512NFN2</accession>
<feature type="region of interest" description="Disordered" evidence="1">
    <location>
        <begin position="213"/>
        <end position="320"/>
    </location>
</feature>
<keyword evidence="5" id="KW-1185">Reference proteome</keyword>
<evidence type="ECO:0000313" key="4">
    <source>
        <dbReference type="EMBL" id="GEP57758.1"/>
    </source>
</evidence>
<dbReference type="EMBL" id="BKAJ01000087">
    <property type="protein sequence ID" value="GEP57758.1"/>
    <property type="molecule type" value="Genomic_DNA"/>
</dbReference>
<name>A0A512NFN2_9HYPH</name>
<dbReference type="AlphaFoldDB" id="A0A512NFN2"/>
<feature type="compositionally biased region" description="Low complexity" evidence="1">
    <location>
        <begin position="302"/>
        <end position="314"/>
    </location>
</feature>
<dbReference type="Pfam" id="PF04773">
    <property type="entry name" value="FecR"/>
    <property type="match status" value="1"/>
</dbReference>
<feature type="compositionally biased region" description="Polar residues" evidence="1">
    <location>
        <begin position="272"/>
        <end position="295"/>
    </location>
</feature>
<feature type="compositionally biased region" description="Polar residues" evidence="1">
    <location>
        <begin position="238"/>
        <end position="251"/>
    </location>
</feature>
<keyword evidence="2" id="KW-0732">Signal</keyword>
<comment type="caution">
    <text evidence="4">The sequence shown here is derived from an EMBL/GenBank/DDBJ whole genome shotgun (WGS) entry which is preliminary data.</text>
</comment>
<evidence type="ECO:0000259" key="3">
    <source>
        <dbReference type="Pfam" id="PF04773"/>
    </source>
</evidence>
<feature type="domain" description="FecR protein" evidence="3">
    <location>
        <begin position="70"/>
        <end position="158"/>
    </location>
</feature>
<organism evidence="4 5">
    <name type="scientific">Reyranella soli</name>
    <dbReference type="NCBI Taxonomy" id="1230389"/>
    <lineage>
        <taxon>Bacteria</taxon>
        <taxon>Pseudomonadati</taxon>
        <taxon>Pseudomonadota</taxon>
        <taxon>Alphaproteobacteria</taxon>
        <taxon>Hyphomicrobiales</taxon>
        <taxon>Reyranellaceae</taxon>
        <taxon>Reyranella</taxon>
    </lineage>
</organism>
<feature type="compositionally biased region" description="Gly residues" evidence="1">
    <location>
        <begin position="215"/>
        <end position="231"/>
    </location>
</feature>
<evidence type="ECO:0000256" key="1">
    <source>
        <dbReference type="SAM" id="MobiDB-lite"/>
    </source>
</evidence>
<evidence type="ECO:0000313" key="5">
    <source>
        <dbReference type="Proteomes" id="UP000321058"/>
    </source>
</evidence>